<keyword evidence="1" id="KW-0472">Membrane</keyword>
<reference evidence="2 3" key="1">
    <citation type="submission" date="2018-06" db="EMBL/GenBank/DDBJ databases">
        <title>Genomic Encyclopedia of Type Strains, Phase IV (KMG-IV): sequencing the most valuable type-strain genomes for metagenomic binning, comparative biology and taxonomic classification.</title>
        <authorList>
            <person name="Goeker M."/>
        </authorList>
    </citation>
    <scope>NUCLEOTIDE SEQUENCE [LARGE SCALE GENOMIC DNA]</scope>
    <source>
        <strain evidence="2 3">DSM 22112</strain>
    </source>
</reference>
<sequence length="303" mass="35362">MWTFKDIFTNYSIFLGRRFYLKEKLKFLLHLKKDFEEMKFQVKTTQSKQEFLGEKVLYHNLYAGNFQKAKVVLATYYDTPAYELGNKDYQPFNGGESKFSAFYKLIFPISILLLAIVVFYYLFYPQIIQTGVWSFKGIIGLIFLFFAFLLIKHYRNGMPMRKNYIRNTSSILSMILYAKKVGKNSDIAFAFLDGGTTTHHGRTMLREILSNKKVKVIYLDSIGSKGDVHIFTDNTSNLNLAEVYEHQKDKSLSEFGDILFTSGEYKENRVVVHTKEFEEDIEHVEGKLNHLVDVLEQIISKLK</sequence>
<feature type="transmembrane region" description="Helical" evidence="1">
    <location>
        <begin position="130"/>
        <end position="151"/>
    </location>
</feature>
<comment type="caution">
    <text evidence="2">The sequence shown here is derived from an EMBL/GenBank/DDBJ whole genome shotgun (WGS) entry which is preliminary data.</text>
</comment>
<keyword evidence="1" id="KW-1133">Transmembrane helix</keyword>
<keyword evidence="3" id="KW-1185">Reference proteome</keyword>
<dbReference type="EMBL" id="QNRX01000004">
    <property type="protein sequence ID" value="RBP67328.1"/>
    <property type="molecule type" value="Genomic_DNA"/>
</dbReference>
<keyword evidence="1" id="KW-0812">Transmembrane</keyword>
<evidence type="ECO:0008006" key="4">
    <source>
        <dbReference type="Google" id="ProtNLM"/>
    </source>
</evidence>
<protein>
    <recommendedName>
        <fullName evidence="4">Peptidase M28 domain-containing protein</fullName>
    </recommendedName>
</protein>
<organism evidence="2 3">
    <name type="scientific">Alkalibaculum bacchi</name>
    <dbReference type="NCBI Taxonomy" id="645887"/>
    <lineage>
        <taxon>Bacteria</taxon>
        <taxon>Bacillati</taxon>
        <taxon>Bacillota</taxon>
        <taxon>Clostridia</taxon>
        <taxon>Eubacteriales</taxon>
        <taxon>Eubacteriaceae</taxon>
        <taxon>Alkalibaculum</taxon>
    </lineage>
</organism>
<dbReference type="AlphaFoldDB" id="A0A366ID11"/>
<evidence type="ECO:0000313" key="2">
    <source>
        <dbReference type="EMBL" id="RBP67328.1"/>
    </source>
</evidence>
<dbReference type="RefSeq" id="WP_113919892.1">
    <property type="nucleotide sequence ID" value="NZ_QNRX01000004.1"/>
</dbReference>
<dbReference type="OrthoDB" id="1920380at2"/>
<dbReference type="Proteomes" id="UP000253490">
    <property type="component" value="Unassembled WGS sequence"/>
</dbReference>
<name>A0A366ID11_9FIRM</name>
<accession>A0A366ID11</accession>
<gene>
    <name evidence="2" type="ORF">DES36_10427</name>
</gene>
<evidence type="ECO:0000256" key="1">
    <source>
        <dbReference type="SAM" id="Phobius"/>
    </source>
</evidence>
<proteinExistence type="predicted"/>
<feature type="transmembrane region" description="Helical" evidence="1">
    <location>
        <begin position="105"/>
        <end position="124"/>
    </location>
</feature>
<evidence type="ECO:0000313" key="3">
    <source>
        <dbReference type="Proteomes" id="UP000253490"/>
    </source>
</evidence>